<evidence type="ECO:0000256" key="1">
    <source>
        <dbReference type="SAM" id="MobiDB-lite"/>
    </source>
</evidence>
<name>A0A4Y2FWJ4_ARAVE</name>
<gene>
    <name evidence="2" type="ORF">AVEN_211968_1</name>
</gene>
<evidence type="ECO:0000313" key="3">
    <source>
        <dbReference type="Proteomes" id="UP000499080"/>
    </source>
</evidence>
<sequence>MLLSVNFRSTRRIMTTFHYSGGSKSKETSPLREKTYSRNQGDRGRNSLVHIEALGPSVHKFIETDIEEIRVEVAEPLNDCFLDISICSKMATVPGASSTVRRDENHLVRDPGCREGVVFSVEINAFAPFPQSWPLFS</sequence>
<accession>A0A4Y2FWJ4</accession>
<dbReference type="AlphaFoldDB" id="A0A4Y2FWJ4"/>
<comment type="caution">
    <text evidence="2">The sequence shown here is derived from an EMBL/GenBank/DDBJ whole genome shotgun (WGS) entry which is preliminary data.</text>
</comment>
<feature type="region of interest" description="Disordered" evidence="1">
    <location>
        <begin position="19"/>
        <end position="44"/>
    </location>
</feature>
<keyword evidence="3" id="KW-1185">Reference proteome</keyword>
<organism evidence="2 3">
    <name type="scientific">Araneus ventricosus</name>
    <name type="common">Orbweaver spider</name>
    <name type="synonym">Epeira ventricosa</name>
    <dbReference type="NCBI Taxonomy" id="182803"/>
    <lineage>
        <taxon>Eukaryota</taxon>
        <taxon>Metazoa</taxon>
        <taxon>Ecdysozoa</taxon>
        <taxon>Arthropoda</taxon>
        <taxon>Chelicerata</taxon>
        <taxon>Arachnida</taxon>
        <taxon>Araneae</taxon>
        <taxon>Araneomorphae</taxon>
        <taxon>Entelegynae</taxon>
        <taxon>Araneoidea</taxon>
        <taxon>Araneidae</taxon>
        <taxon>Araneus</taxon>
    </lineage>
</organism>
<dbReference type="Proteomes" id="UP000499080">
    <property type="component" value="Unassembled WGS sequence"/>
</dbReference>
<protein>
    <submittedName>
        <fullName evidence="2">Uncharacterized protein</fullName>
    </submittedName>
</protein>
<dbReference type="EMBL" id="BGPR01001116">
    <property type="protein sequence ID" value="GBM45902.1"/>
    <property type="molecule type" value="Genomic_DNA"/>
</dbReference>
<feature type="compositionally biased region" description="Basic and acidic residues" evidence="1">
    <location>
        <begin position="24"/>
        <end position="44"/>
    </location>
</feature>
<reference evidence="2 3" key="1">
    <citation type="journal article" date="2019" name="Sci. Rep.">
        <title>Orb-weaving spider Araneus ventricosus genome elucidates the spidroin gene catalogue.</title>
        <authorList>
            <person name="Kono N."/>
            <person name="Nakamura H."/>
            <person name="Ohtoshi R."/>
            <person name="Moran D.A.P."/>
            <person name="Shinohara A."/>
            <person name="Yoshida Y."/>
            <person name="Fujiwara M."/>
            <person name="Mori M."/>
            <person name="Tomita M."/>
            <person name="Arakawa K."/>
        </authorList>
    </citation>
    <scope>NUCLEOTIDE SEQUENCE [LARGE SCALE GENOMIC DNA]</scope>
</reference>
<proteinExistence type="predicted"/>
<evidence type="ECO:0000313" key="2">
    <source>
        <dbReference type="EMBL" id="GBM45902.1"/>
    </source>
</evidence>